<proteinExistence type="predicted"/>
<accession>A0A3N1G986</accession>
<dbReference type="InParanoid" id="A0A3N1G986"/>
<sequence length="94" mass="9909">MTSTRTAPRVPAQRRRAAVDTPLGSLVRAGGVDAALVPGCVSCGADRVTRLAMTLTDGTATVFTSCGRCEHRAWEADGRALDITDVLARTRRPA</sequence>
<protein>
    <recommendedName>
        <fullName evidence="3">TFIIS-type domain-containing protein</fullName>
    </recommendedName>
</protein>
<evidence type="ECO:0008006" key="3">
    <source>
        <dbReference type="Google" id="ProtNLM"/>
    </source>
</evidence>
<dbReference type="Proteomes" id="UP000276232">
    <property type="component" value="Unassembled WGS sequence"/>
</dbReference>
<gene>
    <name evidence="1" type="ORF">EDC03_3198</name>
</gene>
<reference evidence="1 2" key="1">
    <citation type="journal article" date="2015" name="Stand. Genomic Sci.">
        <title>Genomic Encyclopedia of Bacterial and Archaeal Type Strains, Phase III: the genomes of soil and plant-associated and newly described type strains.</title>
        <authorList>
            <person name="Whitman W.B."/>
            <person name="Woyke T."/>
            <person name="Klenk H.P."/>
            <person name="Zhou Y."/>
            <person name="Lilburn T.G."/>
            <person name="Beck B.J."/>
            <person name="De Vos P."/>
            <person name="Vandamme P."/>
            <person name="Eisen J.A."/>
            <person name="Garrity G."/>
            <person name="Hugenholtz P."/>
            <person name="Kyrpides N.C."/>
        </authorList>
    </citation>
    <scope>NUCLEOTIDE SEQUENCE [LARGE SCALE GENOMIC DNA]</scope>
    <source>
        <strain evidence="1 2">CECT 7306</strain>
    </source>
</reference>
<keyword evidence="2" id="KW-1185">Reference proteome</keyword>
<evidence type="ECO:0000313" key="2">
    <source>
        <dbReference type="Proteomes" id="UP000276232"/>
    </source>
</evidence>
<comment type="caution">
    <text evidence="1">The sequence shown here is derived from an EMBL/GenBank/DDBJ whole genome shotgun (WGS) entry which is preliminary data.</text>
</comment>
<name>A0A3N1G986_9ACTN</name>
<dbReference type="EMBL" id="RJKN01000010">
    <property type="protein sequence ID" value="ROP26728.1"/>
    <property type="molecule type" value="Genomic_DNA"/>
</dbReference>
<organism evidence="1 2">
    <name type="scientific">Pseudokineococcus lusitanus</name>
    <dbReference type="NCBI Taxonomy" id="763993"/>
    <lineage>
        <taxon>Bacteria</taxon>
        <taxon>Bacillati</taxon>
        <taxon>Actinomycetota</taxon>
        <taxon>Actinomycetes</taxon>
        <taxon>Kineosporiales</taxon>
        <taxon>Kineosporiaceae</taxon>
        <taxon>Pseudokineococcus</taxon>
    </lineage>
</organism>
<dbReference type="AlphaFoldDB" id="A0A3N1G986"/>
<dbReference type="RefSeq" id="WP_123381264.1">
    <property type="nucleotide sequence ID" value="NZ_RJKN01000010.1"/>
</dbReference>
<dbReference type="OrthoDB" id="4829533at2"/>
<evidence type="ECO:0000313" key="1">
    <source>
        <dbReference type="EMBL" id="ROP26728.1"/>
    </source>
</evidence>